<evidence type="ECO:0000313" key="2">
    <source>
        <dbReference type="Proteomes" id="UP001345963"/>
    </source>
</evidence>
<proteinExistence type="predicted"/>
<name>A0ABU7BCG6_9TELE</name>
<sequence>EAVDAQEVQRSPCFCFDYHPPPPLLPPMESCACWVISTPTHERKTGFIQSDLRAFTHKRSKSPTWLALTLKPISELLVLLLFEDPKLITDTYAHMVAQHYNQSEPFVLLVDGLQAEKWVNLGISATLARTKL</sequence>
<organism evidence="1 2">
    <name type="scientific">Ataeniobius toweri</name>
    <dbReference type="NCBI Taxonomy" id="208326"/>
    <lineage>
        <taxon>Eukaryota</taxon>
        <taxon>Metazoa</taxon>
        <taxon>Chordata</taxon>
        <taxon>Craniata</taxon>
        <taxon>Vertebrata</taxon>
        <taxon>Euteleostomi</taxon>
        <taxon>Actinopterygii</taxon>
        <taxon>Neopterygii</taxon>
        <taxon>Teleostei</taxon>
        <taxon>Neoteleostei</taxon>
        <taxon>Acanthomorphata</taxon>
        <taxon>Ovalentaria</taxon>
        <taxon>Atherinomorphae</taxon>
        <taxon>Cyprinodontiformes</taxon>
        <taxon>Goodeidae</taxon>
        <taxon>Ataeniobius</taxon>
    </lineage>
</organism>
<feature type="non-terminal residue" evidence="1">
    <location>
        <position position="1"/>
    </location>
</feature>
<accession>A0ABU7BCG6</accession>
<gene>
    <name evidence="1" type="ORF">ATANTOWER_023238</name>
</gene>
<protein>
    <submittedName>
        <fullName evidence="1">Uncharacterized protein</fullName>
    </submittedName>
</protein>
<dbReference type="Proteomes" id="UP001345963">
    <property type="component" value="Unassembled WGS sequence"/>
</dbReference>
<comment type="caution">
    <text evidence="1">The sequence shown here is derived from an EMBL/GenBank/DDBJ whole genome shotgun (WGS) entry which is preliminary data.</text>
</comment>
<reference evidence="1 2" key="1">
    <citation type="submission" date="2021-07" db="EMBL/GenBank/DDBJ databases">
        <authorList>
            <person name="Palmer J.M."/>
        </authorList>
    </citation>
    <scope>NUCLEOTIDE SEQUENCE [LARGE SCALE GENOMIC DNA]</scope>
    <source>
        <strain evidence="1 2">AT_MEX2019</strain>
        <tissue evidence="1">Muscle</tissue>
    </source>
</reference>
<dbReference type="EMBL" id="JAHUTI010049688">
    <property type="protein sequence ID" value="MED6247988.1"/>
    <property type="molecule type" value="Genomic_DNA"/>
</dbReference>
<evidence type="ECO:0000313" key="1">
    <source>
        <dbReference type="EMBL" id="MED6247988.1"/>
    </source>
</evidence>
<keyword evidence="2" id="KW-1185">Reference proteome</keyword>